<dbReference type="PANTHER" id="PTHR36435">
    <property type="entry name" value="SLR1288 PROTEIN"/>
    <property type="match status" value="1"/>
</dbReference>
<dbReference type="PANTHER" id="PTHR36435:SF1">
    <property type="entry name" value="CAAX AMINO TERMINAL PROTEASE FAMILY PROTEIN"/>
    <property type="match status" value="1"/>
</dbReference>
<feature type="transmembrane region" description="Helical" evidence="1">
    <location>
        <begin position="285"/>
        <end position="309"/>
    </location>
</feature>
<accession>A0A174ZQA5</accession>
<dbReference type="AlphaFoldDB" id="A0A174ZQA5"/>
<dbReference type="GO" id="GO:0006508">
    <property type="term" value="P:proteolysis"/>
    <property type="evidence" value="ECO:0007669"/>
    <property type="project" value="UniProtKB-KW"/>
</dbReference>
<reference evidence="3 4" key="1">
    <citation type="submission" date="2015-09" db="EMBL/GenBank/DDBJ databases">
        <authorList>
            <consortium name="Pathogen Informatics"/>
        </authorList>
    </citation>
    <scope>NUCLEOTIDE SEQUENCE [LARGE SCALE GENOMIC DNA]</scope>
    <source>
        <strain evidence="3 4">2789STDY5834928</strain>
    </source>
</reference>
<keyword evidence="1" id="KW-0472">Membrane</keyword>
<feature type="transmembrane region" description="Helical" evidence="1">
    <location>
        <begin position="195"/>
        <end position="215"/>
    </location>
</feature>
<organism evidence="3 4">
    <name type="scientific">[Eubacterium] siraeum</name>
    <dbReference type="NCBI Taxonomy" id="39492"/>
    <lineage>
        <taxon>Bacteria</taxon>
        <taxon>Bacillati</taxon>
        <taxon>Bacillota</taxon>
        <taxon>Clostridia</taxon>
        <taxon>Eubacteriales</taxon>
        <taxon>Oscillospiraceae</taxon>
        <taxon>Oscillospiraceae incertae sedis</taxon>
    </lineage>
</organism>
<dbReference type="STRING" id="39492.ERS852540_01277"/>
<evidence type="ECO:0000313" key="4">
    <source>
        <dbReference type="Proteomes" id="UP000095662"/>
    </source>
</evidence>
<dbReference type="Proteomes" id="UP000095662">
    <property type="component" value="Unassembled WGS sequence"/>
</dbReference>
<dbReference type="GO" id="GO:0004175">
    <property type="term" value="F:endopeptidase activity"/>
    <property type="evidence" value="ECO:0007669"/>
    <property type="project" value="UniProtKB-ARBA"/>
</dbReference>
<proteinExistence type="predicted"/>
<evidence type="ECO:0000259" key="2">
    <source>
        <dbReference type="Pfam" id="PF02517"/>
    </source>
</evidence>
<feature type="transmembrane region" description="Helical" evidence="1">
    <location>
        <begin position="221"/>
        <end position="239"/>
    </location>
</feature>
<evidence type="ECO:0000256" key="1">
    <source>
        <dbReference type="SAM" id="Phobius"/>
    </source>
</evidence>
<dbReference type="InterPro" id="IPR052710">
    <property type="entry name" value="CAAX_protease"/>
</dbReference>
<dbReference type="GO" id="GO:0080120">
    <property type="term" value="P:CAAX-box protein maturation"/>
    <property type="evidence" value="ECO:0007669"/>
    <property type="project" value="UniProtKB-ARBA"/>
</dbReference>
<dbReference type="Pfam" id="PF02517">
    <property type="entry name" value="Rce1-like"/>
    <property type="match status" value="1"/>
</dbReference>
<feature type="transmembrane region" description="Helical" evidence="1">
    <location>
        <begin position="81"/>
        <end position="101"/>
    </location>
</feature>
<protein>
    <submittedName>
        <fullName evidence="3">CAAX prenyl protease-related protein</fullName>
    </submittedName>
</protein>
<keyword evidence="1" id="KW-0812">Transmembrane</keyword>
<sequence>MQKSLIAVIADRYRQQDFDALTSKDDLKPADIRRICFDLGIALIISVLFQKVIFVAMVFLLRGFVSAGLDTGSTLFTVLNYTFSNISTYLPKILAFGAVYLKYRPLRRLDTPYENKSYYPLIFIPAMFAFAMWGSNITTCINYVLQLLFGVGEIENVMDAIAPSSFSSGIVTLIFTAFVAPVFEEMIYRHLLLRSLKPIGDTPAIILSALIFGLAHGNFDQFAYAFLSGVIFGLMAVRYDSIIPGMVLHLINNFFVTVITYQKQLTGIGGLWDGLVNAAAALGNIIVNISYFAAPFVAVLLAFCGAARLTAVGGENKHRKLLAIFSPVFMVALVVMLLQFN</sequence>
<feature type="transmembrane region" description="Helical" evidence="1">
    <location>
        <begin position="321"/>
        <end position="340"/>
    </location>
</feature>
<keyword evidence="3" id="KW-0645">Protease</keyword>
<gene>
    <name evidence="3" type="ORF">ERS852540_01277</name>
</gene>
<feature type="transmembrane region" description="Helical" evidence="1">
    <location>
        <begin position="246"/>
        <end position="265"/>
    </location>
</feature>
<name>A0A174ZQA5_9FIRM</name>
<feature type="transmembrane region" description="Helical" evidence="1">
    <location>
        <begin position="35"/>
        <end position="61"/>
    </location>
</feature>
<feature type="domain" description="CAAX prenyl protease 2/Lysostaphin resistance protein A-like" evidence="2">
    <location>
        <begin position="169"/>
        <end position="255"/>
    </location>
</feature>
<feature type="transmembrane region" description="Helical" evidence="1">
    <location>
        <begin position="165"/>
        <end position="183"/>
    </location>
</feature>
<keyword evidence="3" id="KW-0378">Hydrolase</keyword>
<keyword evidence="1" id="KW-1133">Transmembrane helix</keyword>
<evidence type="ECO:0000313" key="3">
    <source>
        <dbReference type="EMBL" id="CUQ86326.1"/>
    </source>
</evidence>
<feature type="transmembrane region" description="Helical" evidence="1">
    <location>
        <begin position="121"/>
        <end position="145"/>
    </location>
</feature>
<dbReference type="EMBL" id="CZBY01000008">
    <property type="protein sequence ID" value="CUQ86326.1"/>
    <property type="molecule type" value="Genomic_DNA"/>
</dbReference>
<dbReference type="InterPro" id="IPR003675">
    <property type="entry name" value="Rce1/LyrA-like_dom"/>
</dbReference>
<dbReference type="OrthoDB" id="3429192at2"/>